<dbReference type="SUPFAM" id="SSF81631">
    <property type="entry name" value="PAP/OAS1 substrate-binding domain"/>
    <property type="match status" value="1"/>
</dbReference>
<dbReference type="SUPFAM" id="SSF143990">
    <property type="entry name" value="YbiA-like"/>
    <property type="match status" value="1"/>
</dbReference>
<dbReference type="PANTHER" id="PTHR12271:SF40">
    <property type="entry name" value="POLY(A) RNA POLYMERASE GLD2"/>
    <property type="match status" value="1"/>
</dbReference>
<dbReference type="InterPro" id="IPR012816">
    <property type="entry name" value="NADAR"/>
</dbReference>
<evidence type="ECO:0000313" key="4">
    <source>
        <dbReference type="Proteomes" id="UP000887563"/>
    </source>
</evidence>
<dbReference type="GO" id="GO:0031123">
    <property type="term" value="P:RNA 3'-end processing"/>
    <property type="evidence" value="ECO:0007669"/>
    <property type="project" value="TreeGrafter"/>
</dbReference>
<dbReference type="GO" id="GO:0016779">
    <property type="term" value="F:nucleotidyltransferase activity"/>
    <property type="evidence" value="ECO:0007669"/>
    <property type="project" value="TreeGrafter"/>
</dbReference>
<feature type="domain" description="NADAR" evidence="2">
    <location>
        <begin position="82"/>
        <end position="231"/>
    </location>
</feature>
<dbReference type="PANTHER" id="PTHR12271">
    <property type="entry name" value="POLY A POLYMERASE CID PAP -RELATED"/>
    <property type="match status" value="1"/>
</dbReference>
<dbReference type="NCBIfam" id="TIGR02464">
    <property type="entry name" value="ribofla_fusion"/>
    <property type="match status" value="1"/>
</dbReference>
<dbReference type="SUPFAM" id="SSF81301">
    <property type="entry name" value="Nucleotidyltransferase"/>
    <property type="match status" value="1"/>
</dbReference>
<dbReference type="WBParaSite" id="Minc3s00268g09010">
    <property type="protein sequence ID" value="Minc3s00268g09010"/>
    <property type="gene ID" value="Minc3s00268g09010"/>
</dbReference>
<dbReference type="Gene3D" id="3.30.460.10">
    <property type="entry name" value="Beta Polymerase, domain 2"/>
    <property type="match status" value="1"/>
</dbReference>
<sequence length="1245" mass="143530">MLAYQGNLMRETNDTNIYSNTYKTITATHEEFNVEKLKGFDHRILNEFPPTPENYRSSYQAPRLVNAGIKGNVLGFFTWRYLFSNMNTSCHFTINERVYDCVEKYYTFVKAIFAKQYQLADDILANKFSPQECKKATSFKNFGDINHQEWNKIKFNIMYEALKKKYEVEEAKQMLLNTGDALIVELSSDLTWGIGCRHDLIFDSRPTDDALNWRGKNILGLMLMNIRKEIKKGKEITAIKPICELENKLNNIYMTKKEDDLAENNKEKLFKKLENCLNREKGLECELLTFGSTLAKTALKNSDLDIVLYMFDPPEDELETLFVIKRILQKGLKIESASVIRSRLPCLKLSIEGQKVDITIDQAARCTSVFAAVWLRCLGAINIDFRKMCVIIKSWLGELKDGAKGGLNGISIAILIQEYLVKEYQLPNLFRLRPEIYSEEAVQEFLDPLFHEKIGLEISTLYKEGKLSLSSLVKGFFKWLNRAELTKYEFVPLTNEKKPRTETNSSIVIIRDPFCYVTNTAKAMQIQGYQSLNSWLRRTINVIESKDFTELVKLIEEGYKSGTEFSYPGTSSNENGYLSTNKTNHIFKANLQQAQYQPATVRPRIIWNNSNQQNYKSSNESKKSTYFNTKILTVLTFLSLFSFTLGNTPMICHRNTESKFIKISKNKDTCIKLGEMFSNKPVSLALNIYRPEIKEYQFFGSQCSIVKQRAIFWTNILNDPFTEYNQELVRVSREDCLEMSRTKKCMFGDLFGDSTGTMSTGHKLDIKHTFWSLGKSSIEITNCILKNVTILSKPGSEAIYSSIDDLSHCSYSDGSCYLSHESNLIWKILPNSDARRCEFKKFAYRNGTLYKNSWLSEPPDMSLTFDESPPTHTSCLKSLVLSQQGLAIEERSFEAIKREFSSRNKREVPLDGEVRVTQLETQLQARALFEDKEIGRVFRAYSRILCNYIEQAMSNRQYTNPTLLVRKLSKSSFIEGKWINENIIEYWPCSPIGKYRFIASQKCFKYPSINVAIEQEKSIIAFIDPLTLILHANSEEGPCDIYQYVSIFIENSLVRINQLSGESVPIKVIEKVELQSVVWPMSKFNTELQIFRKLIMTNLSQPQIDMMRSFKSLRANSHHFEISTGSSPLSKGGGSSSLEDISPWGLIIGKIDYWLILTRIVVLIILIKWTYKIYEFYLKIKIRGILRKKTDNFSEREIRLATPKPSIKTLEIISGEDPDRIGTITFRNARRSLKRGIRRELSNKH</sequence>
<evidence type="ECO:0000259" key="3">
    <source>
        <dbReference type="Pfam" id="PF22600"/>
    </source>
</evidence>
<name>A0A914L5B3_MELIC</name>
<evidence type="ECO:0000313" key="5">
    <source>
        <dbReference type="WBParaSite" id="Minc3s00268g09010"/>
    </source>
</evidence>
<dbReference type="InterPro" id="IPR043519">
    <property type="entry name" value="NT_sf"/>
</dbReference>
<dbReference type="Gene3D" id="1.10.357.40">
    <property type="entry name" value="YbiA-like"/>
    <property type="match status" value="1"/>
</dbReference>
<organism evidence="4 5">
    <name type="scientific">Meloidogyne incognita</name>
    <name type="common">Southern root-knot nematode worm</name>
    <name type="synonym">Oxyuris incognita</name>
    <dbReference type="NCBI Taxonomy" id="6306"/>
    <lineage>
        <taxon>Eukaryota</taxon>
        <taxon>Metazoa</taxon>
        <taxon>Ecdysozoa</taxon>
        <taxon>Nematoda</taxon>
        <taxon>Chromadorea</taxon>
        <taxon>Rhabditida</taxon>
        <taxon>Tylenchina</taxon>
        <taxon>Tylenchomorpha</taxon>
        <taxon>Tylenchoidea</taxon>
        <taxon>Meloidogynidae</taxon>
        <taxon>Meloidogyninae</taxon>
        <taxon>Meloidogyne</taxon>
        <taxon>Meloidogyne incognita group</taxon>
    </lineage>
</organism>
<evidence type="ECO:0000256" key="1">
    <source>
        <dbReference type="SAM" id="Phobius"/>
    </source>
</evidence>
<protein>
    <submittedName>
        <fullName evidence="5">DUF1768 domain-containing protein</fullName>
    </submittedName>
</protein>
<accession>A0A914L5B3</accession>
<reference evidence="5" key="1">
    <citation type="submission" date="2022-11" db="UniProtKB">
        <authorList>
            <consortium name="WormBaseParasite"/>
        </authorList>
    </citation>
    <scope>IDENTIFICATION</scope>
</reference>
<dbReference type="Pfam" id="PF22600">
    <property type="entry name" value="MTPAP-like_central"/>
    <property type="match status" value="1"/>
</dbReference>
<keyword evidence="1" id="KW-1133">Transmembrane helix</keyword>
<proteinExistence type="predicted"/>
<feature type="transmembrane region" description="Helical" evidence="1">
    <location>
        <begin position="1153"/>
        <end position="1171"/>
    </location>
</feature>
<evidence type="ECO:0000259" key="2">
    <source>
        <dbReference type="Pfam" id="PF08719"/>
    </source>
</evidence>
<dbReference type="Pfam" id="PF08719">
    <property type="entry name" value="NADAR"/>
    <property type="match status" value="1"/>
</dbReference>
<keyword evidence="1" id="KW-0812">Transmembrane</keyword>
<dbReference type="Proteomes" id="UP000887563">
    <property type="component" value="Unplaced"/>
</dbReference>
<keyword evidence="4" id="KW-1185">Reference proteome</keyword>
<feature type="domain" description="Poly(A) RNA polymerase mitochondrial-like central palm" evidence="3">
    <location>
        <begin position="245"/>
        <end position="358"/>
    </location>
</feature>
<dbReference type="InterPro" id="IPR054708">
    <property type="entry name" value="MTPAP-like_central"/>
</dbReference>
<dbReference type="CDD" id="cd15457">
    <property type="entry name" value="NADAR"/>
    <property type="match status" value="1"/>
</dbReference>
<dbReference type="AlphaFoldDB" id="A0A914L5B3"/>
<keyword evidence="1" id="KW-0472">Membrane</keyword>
<dbReference type="Gene3D" id="1.10.1410.10">
    <property type="match status" value="1"/>
</dbReference>
<dbReference type="InterPro" id="IPR037238">
    <property type="entry name" value="YbiA-like_sf"/>
</dbReference>